<dbReference type="GO" id="GO:0004557">
    <property type="term" value="F:alpha-galactosidase activity"/>
    <property type="evidence" value="ECO:0007669"/>
    <property type="project" value="UniProtKB-EC"/>
</dbReference>
<evidence type="ECO:0000256" key="3">
    <source>
        <dbReference type="ARBA" id="ARBA00012755"/>
    </source>
</evidence>
<proteinExistence type="inferred from homology"/>
<comment type="similarity">
    <text evidence="2">Belongs to the glycosyl hydrolase 27 family.</text>
</comment>
<dbReference type="EC" id="3.2.1.22" evidence="3"/>
<name>A0A914E4B3_9BILA</name>
<dbReference type="Pfam" id="PF17801">
    <property type="entry name" value="Melibiase_C"/>
    <property type="match status" value="1"/>
</dbReference>
<feature type="domain" description="Alpha galactosidase C-terminal" evidence="7">
    <location>
        <begin position="135"/>
        <end position="198"/>
    </location>
</feature>
<dbReference type="SUPFAM" id="SSF51011">
    <property type="entry name" value="Glycosyl hydrolase domain"/>
    <property type="match status" value="1"/>
</dbReference>
<evidence type="ECO:0000256" key="4">
    <source>
        <dbReference type="ARBA" id="ARBA00022729"/>
    </source>
</evidence>
<dbReference type="PANTHER" id="PTHR11452:SF83">
    <property type="entry name" value="ALPHA-GALACTOSIDASE"/>
    <property type="match status" value="1"/>
</dbReference>
<evidence type="ECO:0000256" key="1">
    <source>
        <dbReference type="ARBA" id="ARBA00001255"/>
    </source>
</evidence>
<keyword evidence="5" id="KW-0378">Hydrolase</keyword>
<evidence type="ECO:0000256" key="5">
    <source>
        <dbReference type="ARBA" id="ARBA00022801"/>
    </source>
</evidence>
<keyword evidence="8" id="KW-1185">Reference proteome</keyword>
<dbReference type="Gene3D" id="3.20.20.70">
    <property type="entry name" value="Aldolase class I"/>
    <property type="match status" value="1"/>
</dbReference>
<evidence type="ECO:0000259" key="7">
    <source>
        <dbReference type="Pfam" id="PF17801"/>
    </source>
</evidence>
<evidence type="ECO:0000256" key="6">
    <source>
        <dbReference type="ARBA" id="ARBA00023295"/>
    </source>
</evidence>
<protein>
    <recommendedName>
        <fullName evidence="3">alpha-galactosidase</fullName>
        <ecNumber evidence="3">3.2.1.22</ecNumber>
    </recommendedName>
</protein>
<dbReference type="WBParaSite" id="ACRNAN_scaffold5309.g20428.t1">
    <property type="protein sequence ID" value="ACRNAN_scaffold5309.g20428.t1"/>
    <property type="gene ID" value="ACRNAN_scaffold5309.g20428"/>
</dbReference>
<evidence type="ECO:0000313" key="8">
    <source>
        <dbReference type="Proteomes" id="UP000887540"/>
    </source>
</evidence>
<dbReference type="InterPro" id="IPR002241">
    <property type="entry name" value="Glyco_hydro_27"/>
</dbReference>
<reference evidence="9" key="1">
    <citation type="submission" date="2022-11" db="UniProtKB">
        <authorList>
            <consortium name="WormBaseParasite"/>
        </authorList>
    </citation>
    <scope>IDENTIFICATION</scope>
</reference>
<dbReference type="GO" id="GO:0016139">
    <property type="term" value="P:glycoside catabolic process"/>
    <property type="evidence" value="ECO:0007669"/>
    <property type="project" value="TreeGrafter"/>
</dbReference>
<keyword evidence="4" id="KW-0732">Signal</keyword>
<keyword evidence="6" id="KW-0326">Glycosidase</keyword>
<dbReference type="AlphaFoldDB" id="A0A914E4B3"/>
<comment type="catalytic activity">
    <reaction evidence="1">
        <text>Hydrolysis of terminal, non-reducing alpha-D-galactose residues in alpha-D-galactosides, including galactose oligosaccharides, galactomannans and galactolipids.</text>
        <dbReference type="EC" id="3.2.1.22"/>
    </reaction>
</comment>
<dbReference type="InterPro" id="IPR013780">
    <property type="entry name" value="Glyco_hydro_b"/>
</dbReference>
<evidence type="ECO:0000256" key="2">
    <source>
        <dbReference type="ARBA" id="ARBA00009743"/>
    </source>
</evidence>
<dbReference type="Gene3D" id="2.60.40.1180">
    <property type="entry name" value="Golgi alpha-mannosidase II"/>
    <property type="match status" value="1"/>
</dbReference>
<dbReference type="SUPFAM" id="SSF51445">
    <property type="entry name" value="(Trans)glycosidases"/>
    <property type="match status" value="1"/>
</dbReference>
<dbReference type="Pfam" id="PF16499">
    <property type="entry name" value="Melibiase_2"/>
    <property type="match status" value="1"/>
</dbReference>
<evidence type="ECO:0000313" key="9">
    <source>
        <dbReference type="WBParaSite" id="ACRNAN_scaffold5309.g20428.t1"/>
    </source>
</evidence>
<dbReference type="GO" id="GO:0009311">
    <property type="term" value="P:oligosaccharide metabolic process"/>
    <property type="evidence" value="ECO:0007669"/>
    <property type="project" value="TreeGrafter"/>
</dbReference>
<dbReference type="InterPro" id="IPR017853">
    <property type="entry name" value="GH"/>
</dbReference>
<dbReference type="GO" id="GO:0005737">
    <property type="term" value="C:cytoplasm"/>
    <property type="evidence" value="ECO:0007669"/>
    <property type="project" value="TreeGrafter"/>
</dbReference>
<sequence>MNRQWHDIMPPNWNTILNITNYFVANQDKFIPVSGPGFWNDPDVLIVGLHSTQYGQLTLDQAKAQMSLWATWSAPFLMSNDLRNMTPGSKEILLNKYVIAVDQDPLGVMGRMVSNTSDVFTFVKKMTPYYNNQYSYAVCLFNQAKNNQTSAFKLSDLGLNNPSGYNVMDLWAGQIVGTYKPGDTYSATVPATGVHFIKATVLQ</sequence>
<dbReference type="Proteomes" id="UP000887540">
    <property type="component" value="Unplaced"/>
</dbReference>
<dbReference type="PANTHER" id="PTHR11452">
    <property type="entry name" value="ALPHA-GALACTOSIDASE/ALPHA-N-ACETYLGALACTOSAMINIDASE"/>
    <property type="match status" value="1"/>
</dbReference>
<organism evidence="8 9">
    <name type="scientific">Acrobeloides nanus</name>
    <dbReference type="NCBI Taxonomy" id="290746"/>
    <lineage>
        <taxon>Eukaryota</taxon>
        <taxon>Metazoa</taxon>
        <taxon>Ecdysozoa</taxon>
        <taxon>Nematoda</taxon>
        <taxon>Chromadorea</taxon>
        <taxon>Rhabditida</taxon>
        <taxon>Tylenchina</taxon>
        <taxon>Cephalobomorpha</taxon>
        <taxon>Cephaloboidea</taxon>
        <taxon>Cephalobidae</taxon>
        <taxon>Acrobeloides</taxon>
    </lineage>
</organism>
<accession>A0A914E4B3</accession>
<dbReference type="InterPro" id="IPR013785">
    <property type="entry name" value="Aldolase_TIM"/>
</dbReference>
<dbReference type="InterPro" id="IPR041233">
    <property type="entry name" value="Melibiase_C"/>
</dbReference>